<dbReference type="GO" id="GO:0003677">
    <property type="term" value="F:DNA binding"/>
    <property type="evidence" value="ECO:0007669"/>
    <property type="project" value="UniProtKB-KW"/>
</dbReference>
<dbReference type="GO" id="GO:0003700">
    <property type="term" value="F:DNA-binding transcription factor activity"/>
    <property type="evidence" value="ECO:0007669"/>
    <property type="project" value="InterPro"/>
</dbReference>
<evidence type="ECO:0000256" key="1">
    <source>
        <dbReference type="ARBA" id="ARBA00023015"/>
    </source>
</evidence>
<keyword evidence="3" id="KW-0804">Transcription</keyword>
<dbReference type="InterPro" id="IPR036955">
    <property type="entry name" value="AP2/ERF_dom_sf"/>
</dbReference>
<keyword evidence="6" id="KW-0540">Nuclease</keyword>
<evidence type="ECO:0000313" key="6">
    <source>
        <dbReference type="EMBL" id="ASJ79287.1"/>
    </source>
</evidence>
<feature type="region of interest" description="Disordered" evidence="4">
    <location>
        <begin position="1"/>
        <end position="21"/>
    </location>
</feature>
<dbReference type="InterPro" id="IPR003615">
    <property type="entry name" value="HNH_nuc"/>
</dbReference>
<dbReference type="SUPFAM" id="SSF54171">
    <property type="entry name" value="DNA-binding domain"/>
    <property type="match status" value="1"/>
</dbReference>
<gene>
    <name evidence="6" type="ORF">P26059B_0011</name>
</gene>
<keyword evidence="6" id="KW-0378">Hydrolase</keyword>
<dbReference type="Pfam" id="PF13392">
    <property type="entry name" value="HNH_3"/>
    <property type="match status" value="1"/>
</dbReference>
<evidence type="ECO:0000313" key="7">
    <source>
        <dbReference type="Proteomes" id="UP000261817"/>
    </source>
</evidence>
<keyword evidence="1" id="KW-0805">Transcription regulation</keyword>
<dbReference type="PROSITE" id="PS51032">
    <property type="entry name" value="AP2_ERF"/>
    <property type="match status" value="1"/>
</dbReference>
<sequence length="97" mass="11002">MDAPQGVFVDHINGNPSDNRRENLRFCTHAQNMQNSKVRSHSSTGVKGVQKHKNRYRALIRRDGKQVRLGSFTTIEEAKACYDAAALETFGEFARKH</sequence>
<keyword evidence="6" id="KW-0255">Endonuclease</keyword>
<dbReference type="GO" id="GO:0004519">
    <property type="term" value="F:endonuclease activity"/>
    <property type="evidence" value="ECO:0007669"/>
    <property type="project" value="UniProtKB-KW"/>
</dbReference>
<evidence type="ECO:0000256" key="4">
    <source>
        <dbReference type="SAM" id="MobiDB-lite"/>
    </source>
</evidence>
<proteinExistence type="predicted"/>
<dbReference type="Gene3D" id="3.30.730.10">
    <property type="entry name" value="AP2/ERF domain"/>
    <property type="match status" value="1"/>
</dbReference>
<name>A0A384UJ79_9CAUD</name>
<evidence type="ECO:0000259" key="5">
    <source>
        <dbReference type="PROSITE" id="PS51032"/>
    </source>
</evidence>
<dbReference type="Proteomes" id="UP000261817">
    <property type="component" value="Segment"/>
</dbReference>
<evidence type="ECO:0000256" key="2">
    <source>
        <dbReference type="ARBA" id="ARBA00023125"/>
    </source>
</evidence>
<organism evidence="6 7">
    <name type="scientific">Curvibacter phage P26059B</name>
    <dbReference type="NCBI Taxonomy" id="1983784"/>
    <lineage>
        <taxon>Viruses</taxon>
        <taxon>Duplodnaviria</taxon>
        <taxon>Heunggongvirae</taxon>
        <taxon>Uroviricota</taxon>
        <taxon>Caudoviricetes</taxon>
        <taxon>Autographivirales</taxon>
        <taxon>Autonotataviridae</taxon>
        <taxon>Kalppathivirus</taxon>
        <taxon>Kalppathivirus P26059B</taxon>
    </lineage>
</organism>
<feature type="domain" description="AP2/ERF" evidence="5">
    <location>
        <begin position="42"/>
        <end position="97"/>
    </location>
</feature>
<keyword evidence="2" id="KW-0238">DNA-binding</keyword>
<keyword evidence="7" id="KW-1185">Reference proteome</keyword>
<dbReference type="SUPFAM" id="SSF54060">
    <property type="entry name" value="His-Me finger endonucleases"/>
    <property type="match status" value="1"/>
</dbReference>
<dbReference type="EMBL" id="KY981272">
    <property type="protein sequence ID" value="ASJ79287.1"/>
    <property type="molecule type" value="Genomic_DNA"/>
</dbReference>
<evidence type="ECO:0000256" key="3">
    <source>
        <dbReference type="ARBA" id="ARBA00023163"/>
    </source>
</evidence>
<protein>
    <submittedName>
        <fullName evidence="6">HNH endonuclease</fullName>
    </submittedName>
</protein>
<reference evidence="6 7" key="1">
    <citation type="journal article" date="2018" name="Sci. Rep.">
        <title>Genomic and ecological study of two distinctive freshwater bacteriophages infecting a Comamonadaceae bacterium.</title>
        <authorList>
            <person name="Moon K."/>
            <person name="Kang I."/>
            <person name="Kim S."/>
            <person name="Kim S.J."/>
            <person name="Cho J.C."/>
        </authorList>
    </citation>
    <scope>NUCLEOTIDE SEQUENCE [LARGE SCALE GENOMIC DNA]</scope>
</reference>
<dbReference type="Gene3D" id="3.90.75.20">
    <property type="match status" value="1"/>
</dbReference>
<dbReference type="InterPro" id="IPR044925">
    <property type="entry name" value="His-Me_finger_sf"/>
</dbReference>
<dbReference type="InterPro" id="IPR016177">
    <property type="entry name" value="DNA-bd_dom_sf"/>
</dbReference>
<accession>A0A384UJ79</accession>
<dbReference type="InterPro" id="IPR001471">
    <property type="entry name" value="AP2/ERF_dom"/>
</dbReference>